<dbReference type="PANTHER" id="PTHR34987:SF6">
    <property type="entry name" value="ALPHA-L-RHAMNOSIDASE SIX-HAIRPIN GLYCOSIDASE DOMAIN-CONTAINING PROTEIN"/>
    <property type="match status" value="1"/>
</dbReference>
<dbReference type="Gene3D" id="2.60.420.10">
    <property type="entry name" value="Maltose phosphorylase, domain 3"/>
    <property type="match status" value="1"/>
</dbReference>
<evidence type="ECO:0000259" key="3">
    <source>
        <dbReference type="Pfam" id="PF17390"/>
    </source>
</evidence>
<dbReference type="InterPro" id="IPR012341">
    <property type="entry name" value="6hp_glycosidase-like_sf"/>
</dbReference>
<protein>
    <recommendedName>
        <fullName evidence="6">Alpha-L-rhamnosidase</fullName>
    </recommendedName>
</protein>
<feature type="domain" description="Alpha-L-rhamnosidase six-hairpin glycosidase" evidence="2">
    <location>
        <begin position="210"/>
        <end position="354"/>
    </location>
</feature>
<name>A0A512CIB6_9BACT</name>
<keyword evidence="5" id="KW-1185">Reference proteome</keyword>
<proteinExistence type="predicted"/>
<accession>A0A512CIB6</accession>
<dbReference type="AlphaFoldDB" id="A0A512CIB6"/>
<feature type="chain" id="PRO_5021861657" description="Alpha-L-rhamnosidase" evidence="1">
    <location>
        <begin position="31"/>
        <end position="598"/>
    </location>
</feature>
<dbReference type="EMBL" id="BJYV01000031">
    <property type="protein sequence ID" value="GEO23936.1"/>
    <property type="molecule type" value="Genomic_DNA"/>
</dbReference>
<feature type="signal peptide" evidence="1">
    <location>
        <begin position="1"/>
        <end position="30"/>
    </location>
</feature>
<organism evidence="4 5">
    <name type="scientific">Cyclobacterium qasimii</name>
    <dbReference type="NCBI Taxonomy" id="1350429"/>
    <lineage>
        <taxon>Bacteria</taxon>
        <taxon>Pseudomonadati</taxon>
        <taxon>Bacteroidota</taxon>
        <taxon>Cytophagia</taxon>
        <taxon>Cytophagales</taxon>
        <taxon>Cyclobacteriaceae</taxon>
        <taxon>Cyclobacterium</taxon>
    </lineage>
</organism>
<evidence type="ECO:0000259" key="2">
    <source>
        <dbReference type="Pfam" id="PF17389"/>
    </source>
</evidence>
<dbReference type="GO" id="GO:0005975">
    <property type="term" value="P:carbohydrate metabolic process"/>
    <property type="evidence" value="ECO:0007669"/>
    <property type="project" value="InterPro"/>
</dbReference>
<evidence type="ECO:0008006" key="6">
    <source>
        <dbReference type="Google" id="ProtNLM"/>
    </source>
</evidence>
<dbReference type="InterPro" id="IPR035396">
    <property type="entry name" value="Bac_rhamnosid6H"/>
</dbReference>
<dbReference type="InterPro" id="IPR008928">
    <property type="entry name" value="6-hairpin_glycosidase_sf"/>
</dbReference>
<dbReference type="Pfam" id="PF17389">
    <property type="entry name" value="Bac_rhamnosid6H"/>
    <property type="match status" value="1"/>
</dbReference>
<keyword evidence="1" id="KW-0732">Signal</keyword>
<reference evidence="4 5" key="1">
    <citation type="submission" date="2019-07" db="EMBL/GenBank/DDBJ databases">
        <title>Whole genome shotgun sequence of Cyclobacterium qasimii NBRC 106168.</title>
        <authorList>
            <person name="Hosoyama A."/>
            <person name="Uohara A."/>
            <person name="Ohji S."/>
            <person name="Ichikawa N."/>
        </authorList>
    </citation>
    <scope>NUCLEOTIDE SEQUENCE [LARGE SCALE GENOMIC DNA]</scope>
    <source>
        <strain evidence="4 5">NBRC 106168</strain>
    </source>
</reference>
<evidence type="ECO:0000313" key="5">
    <source>
        <dbReference type="Proteomes" id="UP000321301"/>
    </source>
</evidence>
<sequence>MTIQMSFMQRAVMPVFSVILFLATCSNAFAQLPPAFNNGRDYKVADDSRTRKYIAPVKIFWKSTENTGLIKNENHLLNQPIGQAILTNKQGFLVMKSTETEKPGILLDFGVNLHGGIQLVTGMIGSKDPVRVRIRLGESVTEAMSSIDTIHGATNDHAMRDFIVSLPWLGKLEIGNSGFRYARIDLVDPNKELLLKEANAILVYRDIPYLGSFKSNDERLNKIWDIGAYTVHMNMQEYLWDGIKRDRLVWVGDLHPEVSTISAVFGYNEVVPKSLDLIRDITPMPEWMNGISTYSMWWIIIHRDWYLHYGDKTYLKEQENYLKLLTRHMASRVEGNKEKLDGTRFLDWPSSENPEAIHAGLQSMLIWAFDASEEIYTVLDNPEMAKEAREMAAKLRTYRPDHAGSKQAASLMSLTGIMDPTKANRQVIAKDGVADFSTFYGYYMLEAKAKAGDYQGAIENIREYWGAMMDLGATTFWEDFNIDWLENAARIDDFVPDDKVDVHASYGGYSYDKLRHNLSHGWASGPTAWLTKHVLGVHVLESGSKTILIDPHLGDLDWVEGTFPTPDGLLYIRHEKQGDGSVKTKVSGPENVNIVYSK</sequence>
<dbReference type="InterPro" id="IPR035398">
    <property type="entry name" value="Bac_rhamnosid_C"/>
</dbReference>
<dbReference type="Proteomes" id="UP000321301">
    <property type="component" value="Unassembled WGS sequence"/>
</dbReference>
<dbReference type="Pfam" id="PF17390">
    <property type="entry name" value="Bac_rhamnosid_C"/>
    <property type="match status" value="1"/>
</dbReference>
<dbReference type="SUPFAM" id="SSF48208">
    <property type="entry name" value="Six-hairpin glycosidases"/>
    <property type="match status" value="1"/>
</dbReference>
<evidence type="ECO:0000256" key="1">
    <source>
        <dbReference type="SAM" id="SignalP"/>
    </source>
</evidence>
<feature type="domain" description="Alpha-L-rhamnosidase C-terminal" evidence="3">
    <location>
        <begin position="536"/>
        <end position="593"/>
    </location>
</feature>
<evidence type="ECO:0000313" key="4">
    <source>
        <dbReference type="EMBL" id="GEO23936.1"/>
    </source>
</evidence>
<dbReference type="PANTHER" id="PTHR34987">
    <property type="entry name" value="C, PUTATIVE (AFU_ORTHOLOGUE AFUA_3G02880)-RELATED"/>
    <property type="match status" value="1"/>
</dbReference>
<gene>
    <name evidence="4" type="ORF">CQA01_44700</name>
</gene>
<comment type="caution">
    <text evidence="4">The sequence shown here is derived from an EMBL/GenBank/DDBJ whole genome shotgun (WGS) entry which is preliminary data.</text>
</comment>
<dbReference type="Gene3D" id="1.50.10.10">
    <property type="match status" value="1"/>
</dbReference>